<dbReference type="Proteomes" id="UP000824219">
    <property type="component" value="Linkage Group LG02"/>
</dbReference>
<dbReference type="Gene3D" id="2.30.29.30">
    <property type="entry name" value="Pleckstrin-homology domain (PH domain)/Phosphotyrosine-binding domain (PTB)"/>
    <property type="match status" value="2"/>
</dbReference>
<dbReference type="Pfam" id="PF02174">
    <property type="entry name" value="IRS"/>
    <property type="match status" value="1"/>
</dbReference>
<evidence type="ECO:0000313" key="3">
    <source>
        <dbReference type="EMBL" id="KAG7335309.1"/>
    </source>
</evidence>
<dbReference type="PROSITE" id="PS51064">
    <property type="entry name" value="IRS_PTB"/>
    <property type="match status" value="1"/>
</dbReference>
<feature type="compositionally biased region" description="Pro residues" evidence="1">
    <location>
        <begin position="312"/>
        <end position="331"/>
    </location>
</feature>
<accession>A0A9D3P861</accession>
<dbReference type="InterPro" id="IPR011993">
    <property type="entry name" value="PH-like_dom_sf"/>
</dbReference>
<dbReference type="GO" id="GO:0043410">
    <property type="term" value="P:positive regulation of MAPK cascade"/>
    <property type="evidence" value="ECO:0007669"/>
    <property type="project" value="TreeGrafter"/>
</dbReference>
<proteinExistence type="predicted"/>
<sequence>MDVLVKEGSLFLQGVKFGKKIWRKIWVMVFKPSQVGVGRIEIYDVREGAGMSAKLANLKKTEKRVIRLAECLSVTPALGESCPTGCTAFYLNTVHRIYTLAAPIEDEWVPSLCSLAFQTNEGGGEARRPLGDGGDVDAPMTENDIYSTLSPGQFQVTVASSEASVRCCMFGSYLLSPEKESLCLLDMKTGRVAFCWPYRFLRRFGQVKEGITIEAGRRCQTGEGLFIFLSKQGQQIYRAIEEAIMHQSVQDLLSKATALPLDNMVEKPSPPSPNTGVSRRNLALPALPGPKPTAVISKPECGQDLYARVKPLPKPRNVPPPPPPPPPPPVLPLLKIITEPRAELTLKDMGISDMEPDYESCDWNKNAQSSQDGSDSQLYSTIKPLLHTRRKPDEDANHENPKSSRQSPVFGYPEAPVNFKKILSDVLFKDVTRLAPSPKPKSYSESPDLLAEPDYYEIQK</sequence>
<evidence type="ECO:0000313" key="4">
    <source>
        <dbReference type="Proteomes" id="UP000824219"/>
    </source>
</evidence>
<keyword evidence="4" id="KW-1185">Reference proteome</keyword>
<feature type="region of interest" description="Disordered" evidence="1">
    <location>
        <begin position="434"/>
        <end position="460"/>
    </location>
</feature>
<dbReference type="InterPro" id="IPR050996">
    <property type="entry name" value="Docking_Protein_DOK"/>
</dbReference>
<gene>
    <name evidence="3" type="ORF">KOW79_001905</name>
</gene>
<feature type="compositionally biased region" description="Polar residues" evidence="1">
    <location>
        <begin position="363"/>
        <end position="380"/>
    </location>
</feature>
<name>A0A9D3P861_9TELE</name>
<dbReference type="SMART" id="SM00310">
    <property type="entry name" value="PTBI"/>
    <property type="match status" value="1"/>
</dbReference>
<dbReference type="SMART" id="SM00233">
    <property type="entry name" value="PH"/>
    <property type="match status" value="1"/>
</dbReference>
<dbReference type="GO" id="GO:0007169">
    <property type="term" value="P:cell surface receptor protein tyrosine kinase signaling pathway"/>
    <property type="evidence" value="ECO:0007669"/>
    <property type="project" value="TreeGrafter"/>
</dbReference>
<dbReference type="GO" id="GO:0007265">
    <property type="term" value="P:Ras protein signal transduction"/>
    <property type="evidence" value="ECO:0007669"/>
    <property type="project" value="TreeGrafter"/>
</dbReference>
<dbReference type="PANTHER" id="PTHR21258:SF58">
    <property type="entry name" value="DOCKING PROTEIN 3-LIKE"/>
    <property type="match status" value="1"/>
</dbReference>
<dbReference type="PANTHER" id="PTHR21258">
    <property type="entry name" value="DOCKING PROTEIN RELATED"/>
    <property type="match status" value="1"/>
</dbReference>
<dbReference type="EMBL" id="JAHKSW010000002">
    <property type="protein sequence ID" value="KAG7335309.1"/>
    <property type="molecule type" value="Genomic_DNA"/>
</dbReference>
<dbReference type="InterPro" id="IPR002404">
    <property type="entry name" value="IRS_PTB"/>
</dbReference>
<dbReference type="GO" id="GO:0005737">
    <property type="term" value="C:cytoplasm"/>
    <property type="evidence" value="ECO:0007669"/>
    <property type="project" value="TreeGrafter"/>
</dbReference>
<feature type="compositionally biased region" description="Basic and acidic residues" evidence="1">
    <location>
        <begin position="391"/>
        <end position="402"/>
    </location>
</feature>
<feature type="region of interest" description="Disordered" evidence="1">
    <location>
        <begin position="265"/>
        <end position="333"/>
    </location>
</feature>
<evidence type="ECO:0000259" key="2">
    <source>
        <dbReference type="PROSITE" id="PS51064"/>
    </source>
</evidence>
<feature type="region of interest" description="Disordered" evidence="1">
    <location>
        <begin position="357"/>
        <end position="412"/>
    </location>
</feature>
<dbReference type="OrthoDB" id="6243387at2759"/>
<evidence type="ECO:0000256" key="1">
    <source>
        <dbReference type="SAM" id="MobiDB-lite"/>
    </source>
</evidence>
<dbReference type="SMART" id="SM01244">
    <property type="entry name" value="IRS"/>
    <property type="match status" value="1"/>
</dbReference>
<dbReference type="InterPro" id="IPR001849">
    <property type="entry name" value="PH_domain"/>
</dbReference>
<dbReference type="AlphaFoldDB" id="A0A9D3P861"/>
<comment type="caution">
    <text evidence="3">The sequence shown here is derived from an EMBL/GenBank/DDBJ whole genome shotgun (WGS) entry which is preliminary data.</text>
</comment>
<organism evidence="3 4">
    <name type="scientific">Hemibagrus wyckioides</name>
    <dbReference type="NCBI Taxonomy" id="337641"/>
    <lineage>
        <taxon>Eukaryota</taxon>
        <taxon>Metazoa</taxon>
        <taxon>Chordata</taxon>
        <taxon>Craniata</taxon>
        <taxon>Vertebrata</taxon>
        <taxon>Euteleostomi</taxon>
        <taxon>Actinopterygii</taxon>
        <taxon>Neopterygii</taxon>
        <taxon>Teleostei</taxon>
        <taxon>Ostariophysi</taxon>
        <taxon>Siluriformes</taxon>
        <taxon>Bagridae</taxon>
        <taxon>Hemibagrus</taxon>
    </lineage>
</organism>
<feature type="domain" description="IRS-type PTB" evidence="2">
    <location>
        <begin position="150"/>
        <end position="254"/>
    </location>
</feature>
<reference evidence="3 4" key="1">
    <citation type="submission" date="2021-06" db="EMBL/GenBank/DDBJ databases">
        <title>Chromosome-level genome assembly of the red-tail catfish (Hemibagrus wyckioides).</title>
        <authorList>
            <person name="Shao F."/>
        </authorList>
    </citation>
    <scope>NUCLEOTIDE SEQUENCE [LARGE SCALE GENOMIC DNA]</scope>
    <source>
        <strain evidence="3">EC202008001</strain>
        <tissue evidence="3">Blood</tissue>
    </source>
</reference>
<dbReference type="SUPFAM" id="SSF50729">
    <property type="entry name" value="PH domain-like"/>
    <property type="match status" value="2"/>
</dbReference>
<protein>
    <recommendedName>
        <fullName evidence="2">IRS-type PTB domain-containing protein</fullName>
    </recommendedName>
</protein>